<dbReference type="STRING" id="1085623.GNIT_1196"/>
<accession>G4QKC4</accession>
<dbReference type="HOGENOM" id="CLU_3290301_0_0_6"/>
<protein>
    <submittedName>
        <fullName evidence="1">Uncharacterized protein</fullName>
    </submittedName>
</protein>
<organism evidence="1 2">
    <name type="scientific">Glaciecola nitratireducens (strain JCM 12485 / KCTC 12276 / FR1064)</name>
    <dbReference type="NCBI Taxonomy" id="1085623"/>
    <lineage>
        <taxon>Bacteria</taxon>
        <taxon>Pseudomonadati</taxon>
        <taxon>Pseudomonadota</taxon>
        <taxon>Gammaproteobacteria</taxon>
        <taxon>Alteromonadales</taxon>
        <taxon>Alteromonadaceae</taxon>
        <taxon>Brumicola</taxon>
    </lineage>
</organism>
<reference evidence="1 2" key="1">
    <citation type="journal article" date="2011" name="J. Bacteriol.">
        <title>Complete genome sequence of seawater bacterium Glaciecola nitratireducens FR1064T.</title>
        <authorList>
            <person name="Bian F."/>
            <person name="Qin Q.L."/>
            <person name="Xie B.B."/>
            <person name="Shu Y.L."/>
            <person name="Zhang X.Y."/>
            <person name="Yu Y."/>
            <person name="Chen B."/>
            <person name="Chen X.L."/>
            <person name="Zhou B.C."/>
            <person name="Zhang Y.Z."/>
        </authorList>
    </citation>
    <scope>NUCLEOTIDE SEQUENCE [LARGE SCALE GENOMIC DNA]</scope>
    <source>
        <strain evidence="2">JCM 12485 / KCTC 12276 / FR1064</strain>
    </source>
</reference>
<dbReference type="EMBL" id="CP003060">
    <property type="protein sequence ID" value="AEP29323.1"/>
    <property type="molecule type" value="Genomic_DNA"/>
</dbReference>
<proteinExistence type="predicted"/>
<dbReference type="KEGG" id="gni:GNIT_1196"/>
<evidence type="ECO:0000313" key="1">
    <source>
        <dbReference type="EMBL" id="AEP29323.1"/>
    </source>
</evidence>
<gene>
    <name evidence="1" type="ordered locus">GNIT_1196</name>
</gene>
<name>G4QKC4_GLANF</name>
<keyword evidence="2" id="KW-1185">Reference proteome</keyword>
<dbReference type="Proteomes" id="UP000009282">
    <property type="component" value="Chromosome"/>
</dbReference>
<sequence>MDCSNNDFLAIGVMDICSKKDEKKSHKQMLCDFYHFSLQR</sequence>
<dbReference type="AlphaFoldDB" id="G4QKC4"/>
<evidence type="ECO:0000313" key="2">
    <source>
        <dbReference type="Proteomes" id="UP000009282"/>
    </source>
</evidence>